<accession>A0A1H2LL49</accession>
<sequence>MTNQTTQNKAIAEEQHFVSQAYDALDAQVDYYDAQLTRIRAQGGGGTPGQVSERDSFASHYEDNLTRLRNVENRLVLGRLDTNDGQIYHIGRATLRNADDDIILVDWRAPQSEPFYQATAAHPGNIRRRRHIQSRLRDVIGVEDELLTDSDAGSADLNLTGEGALFAAMSKARDGHMGDIVATIQTEQDRIIRSDVNGILVVQGGPGTGKTAVALHRAAYLLYTYRERLAHSGVLVIGPSPIFLRYIDQVLPALGESNVVSTTVDDLLPQVRATVQEDPEIAKLKGDIRWVEIAERAIRLIVEKPRLDTATITINGKKLRLTPRMVETAQRRARRTAKPHNQARDTYAKYLIEQLAQQLADSLDVNLEHNDFLYGDIIESIDARREINLHWLPTSAPTLLARIYHFPELLERIAPELSEEQRTMLRRDRSHGFTRADIPILDELAEHLGEFSSSAQIAEEQAVENQRRRHDAYVSDTMKAMGLGGGIIQAQDVADRLYGDTSADTLAERAAADRTWTYGHVVVDEAQELSDMQWRMIMRRNPSRSMTIVGDVDQRPQGAPSGGWKQALGALGEFTRIDELTMSYRTPSSLLERATDMMAYIGHPVRPVQAVRDLPDTYAADVVDTSQLQSALAHRVTAESELLDQQYGQNHGTLAIIAPTALLAETQQAIFSNESLAQWSIDKTGADVAQRIHVLSARESKGLEFDTVIVVNPLDIAGEGPGDLYVAMTRATRRLAVVSHDDLPNTLK</sequence>
<dbReference type="Pfam" id="PF00580">
    <property type="entry name" value="UvrD-helicase"/>
    <property type="match status" value="1"/>
</dbReference>
<dbReference type="GO" id="GO:0005829">
    <property type="term" value="C:cytosol"/>
    <property type="evidence" value="ECO:0007669"/>
    <property type="project" value="TreeGrafter"/>
</dbReference>
<name>A0A1H2LL49_9ACTO</name>
<dbReference type="GO" id="GO:0016787">
    <property type="term" value="F:hydrolase activity"/>
    <property type="evidence" value="ECO:0007669"/>
    <property type="project" value="UniProtKB-UniRule"/>
</dbReference>
<organism evidence="7 8">
    <name type="scientific">Arcanobacterium phocae</name>
    <dbReference type="NCBI Taxonomy" id="131112"/>
    <lineage>
        <taxon>Bacteria</taxon>
        <taxon>Bacillati</taxon>
        <taxon>Actinomycetota</taxon>
        <taxon>Actinomycetes</taxon>
        <taxon>Actinomycetales</taxon>
        <taxon>Actinomycetaceae</taxon>
        <taxon>Arcanobacterium</taxon>
    </lineage>
</organism>
<dbReference type="InterPro" id="IPR014016">
    <property type="entry name" value="UvrD-like_ATP-bd"/>
</dbReference>
<dbReference type="OrthoDB" id="9787585at2"/>
<keyword evidence="8" id="KW-1185">Reference proteome</keyword>
<protein>
    <submittedName>
        <fullName evidence="7">DNA helicase IV</fullName>
    </submittedName>
</protein>
<gene>
    <name evidence="7" type="ORF">SAMN04489737_1593</name>
</gene>
<evidence type="ECO:0000256" key="5">
    <source>
        <dbReference type="PROSITE-ProRule" id="PRU00560"/>
    </source>
</evidence>
<evidence type="ECO:0000256" key="2">
    <source>
        <dbReference type="ARBA" id="ARBA00022801"/>
    </source>
</evidence>
<dbReference type="PANTHER" id="PTHR11070:SF45">
    <property type="entry name" value="DNA 3'-5' HELICASE"/>
    <property type="match status" value="1"/>
</dbReference>
<dbReference type="EMBL" id="LT629804">
    <property type="protein sequence ID" value="SDU81750.1"/>
    <property type="molecule type" value="Genomic_DNA"/>
</dbReference>
<dbReference type="AlphaFoldDB" id="A0A1H2LL49"/>
<reference evidence="8" key="1">
    <citation type="submission" date="2016-10" db="EMBL/GenBank/DDBJ databases">
        <authorList>
            <person name="Varghese N."/>
            <person name="Submissions S."/>
        </authorList>
    </citation>
    <scope>NUCLEOTIDE SEQUENCE [LARGE SCALE GENOMIC DNA]</scope>
    <source>
        <strain evidence="8">DSM 10002</strain>
    </source>
</reference>
<evidence type="ECO:0000256" key="1">
    <source>
        <dbReference type="ARBA" id="ARBA00022741"/>
    </source>
</evidence>
<feature type="domain" description="UvrD-like helicase ATP-binding" evidence="6">
    <location>
        <begin position="183"/>
        <end position="587"/>
    </location>
</feature>
<dbReference type="Proteomes" id="UP000214355">
    <property type="component" value="Chromosome I"/>
</dbReference>
<keyword evidence="2 5" id="KW-0378">Hydrolase</keyword>
<dbReference type="PROSITE" id="PS51198">
    <property type="entry name" value="UVRD_HELICASE_ATP_BIND"/>
    <property type="match status" value="1"/>
</dbReference>
<dbReference type="GO" id="GO:0005524">
    <property type="term" value="F:ATP binding"/>
    <property type="evidence" value="ECO:0007669"/>
    <property type="project" value="UniProtKB-UniRule"/>
</dbReference>
<dbReference type="InterPro" id="IPR027417">
    <property type="entry name" value="P-loop_NTPase"/>
</dbReference>
<dbReference type="GO" id="GO:0000725">
    <property type="term" value="P:recombinational repair"/>
    <property type="evidence" value="ECO:0007669"/>
    <property type="project" value="TreeGrafter"/>
</dbReference>
<keyword evidence="1 5" id="KW-0547">Nucleotide-binding</keyword>
<dbReference type="InterPro" id="IPR027785">
    <property type="entry name" value="UvrD-like_helicase_C"/>
</dbReference>
<dbReference type="GeneID" id="65345319"/>
<dbReference type="SUPFAM" id="SSF52540">
    <property type="entry name" value="P-loop containing nucleoside triphosphate hydrolases"/>
    <property type="match status" value="1"/>
</dbReference>
<dbReference type="Gene3D" id="3.40.50.300">
    <property type="entry name" value="P-loop containing nucleotide triphosphate hydrolases"/>
    <property type="match status" value="3"/>
</dbReference>
<feature type="binding site" evidence="5">
    <location>
        <begin position="204"/>
        <end position="211"/>
    </location>
    <ligand>
        <name>ATP</name>
        <dbReference type="ChEBI" id="CHEBI:30616"/>
    </ligand>
</feature>
<dbReference type="InterPro" id="IPR000212">
    <property type="entry name" value="DNA_helicase_UvrD/REP"/>
</dbReference>
<keyword evidence="3 5" id="KW-0347">Helicase</keyword>
<keyword evidence="4 5" id="KW-0067">ATP-binding</keyword>
<dbReference type="RefSeq" id="WP_091281950.1">
    <property type="nucleotide sequence ID" value="NZ_JABAPL010000008.1"/>
</dbReference>
<evidence type="ECO:0000313" key="8">
    <source>
        <dbReference type="Proteomes" id="UP000214355"/>
    </source>
</evidence>
<dbReference type="GO" id="GO:0043138">
    <property type="term" value="F:3'-5' DNA helicase activity"/>
    <property type="evidence" value="ECO:0007669"/>
    <property type="project" value="TreeGrafter"/>
</dbReference>
<dbReference type="Pfam" id="PF13538">
    <property type="entry name" value="UvrD_C_2"/>
    <property type="match status" value="1"/>
</dbReference>
<evidence type="ECO:0000256" key="4">
    <source>
        <dbReference type="ARBA" id="ARBA00022840"/>
    </source>
</evidence>
<dbReference type="PANTHER" id="PTHR11070">
    <property type="entry name" value="UVRD / RECB / PCRA DNA HELICASE FAMILY MEMBER"/>
    <property type="match status" value="1"/>
</dbReference>
<dbReference type="GO" id="GO:0003677">
    <property type="term" value="F:DNA binding"/>
    <property type="evidence" value="ECO:0007669"/>
    <property type="project" value="InterPro"/>
</dbReference>
<evidence type="ECO:0000256" key="3">
    <source>
        <dbReference type="ARBA" id="ARBA00022806"/>
    </source>
</evidence>
<dbReference type="STRING" id="131112.SAMN04489737_1593"/>
<evidence type="ECO:0000259" key="6">
    <source>
        <dbReference type="PROSITE" id="PS51198"/>
    </source>
</evidence>
<proteinExistence type="predicted"/>
<evidence type="ECO:0000313" key="7">
    <source>
        <dbReference type="EMBL" id="SDU81750.1"/>
    </source>
</evidence>